<dbReference type="SUPFAM" id="SSF54427">
    <property type="entry name" value="NTF2-like"/>
    <property type="match status" value="1"/>
</dbReference>
<comment type="caution">
    <text evidence="2">The sequence shown here is derived from an EMBL/GenBank/DDBJ whole genome shotgun (WGS) entry which is preliminary data.</text>
</comment>
<organism evidence="2 3">
    <name type="scientific">Streptomyces albipurpureus</name>
    <dbReference type="NCBI Taxonomy" id="2897419"/>
    <lineage>
        <taxon>Bacteria</taxon>
        <taxon>Bacillati</taxon>
        <taxon>Actinomycetota</taxon>
        <taxon>Actinomycetes</taxon>
        <taxon>Kitasatosporales</taxon>
        <taxon>Streptomycetaceae</taxon>
        <taxon>Streptomyces</taxon>
    </lineage>
</organism>
<name>A0ABT0UMJ3_9ACTN</name>
<dbReference type="InterPro" id="IPR037401">
    <property type="entry name" value="SnoaL-like"/>
</dbReference>
<dbReference type="Gene3D" id="3.10.450.50">
    <property type="match status" value="1"/>
</dbReference>
<protein>
    <submittedName>
        <fullName evidence="2">Nuclear transport factor 2 family protein</fullName>
    </submittedName>
</protein>
<sequence>MTVTENSLDVVGRLAIMDTCNRMALYIDEKRWPELAALMADEIELDYTDVSNRGLERFTRAEYEKHAAALLVNDPITRHLVASHIVEGSGDQARCVSQFQATHTLPNTTGDSSWVLGGQYDRRLVKADGRWLIRSIKVTRRWTTGNWQVVVLGRAQ</sequence>
<evidence type="ECO:0000313" key="2">
    <source>
        <dbReference type="EMBL" id="MCM2389451.1"/>
    </source>
</evidence>
<dbReference type="RefSeq" id="WP_250919800.1">
    <property type="nucleotide sequence ID" value="NZ_JAMQAW010000011.1"/>
</dbReference>
<dbReference type="InterPro" id="IPR032710">
    <property type="entry name" value="NTF2-like_dom_sf"/>
</dbReference>
<evidence type="ECO:0000313" key="3">
    <source>
        <dbReference type="Proteomes" id="UP001431429"/>
    </source>
</evidence>
<gene>
    <name evidence="2" type="ORF">NBG84_14310</name>
</gene>
<evidence type="ECO:0000259" key="1">
    <source>
        <dbReference type="Pfam" id="PF13577"/>
    </source>
</evidence>
<feature type="domain" description="SnoaL-like" evidence="1">
    <location>
        <begin position="13"/>
        <end position="136"/>
    </location>
</feature>
<dbReference type="Pfam" id="PF13577">
    <property type="entry name" value="SnoaL_4"/>
    <property type="match status" value="1"/>
</dbReference>
<proteinExistence type="predicted"/>
<accession>A0ABT0UMJ3</accession>
<dbReference type="EMBL" id="JAMQAW010000011">
    <property type="protein sequence ID" value="MCM2389451.1"/>
    <property type="molecule type" value="Genomic_DNA"/>
</dbReference>
<dbReference type="Proteomes" id="UP001431429">
    <property type="component" value="Unassembled WGS sequence"/>
</dbReference>
<reference evidence="2" key="1">
    <citation type="submission" date="2022-06" db="EMBL/GenBank/DDBJ databases">
        <title>Genome public.</title>
        <authorList>
            <person name="Sun Q."/>
        </authorList>
    </citation>
    <scope>NUCLEOTIDE SEQUENCE</scope>
    <source>
        <strain evidence="2">CWNU-1</strain>
    </source>
</reference>
<keyword evidence="3" id="KW-1185">Reference proteome</keyword>